<feature type="region of interest" description="Disordered" evidence="1">
    <location>
        <begin position="61"/>
        <end position="93"/>
    </location>
</feature>
<feature type="compositionally biased region" description="Basic residues" evidence="1">
    <location>
        <begin position="71"/>
        <end position="93"/>
    </location>
</feature>
<evidence type="ECO:0000256" key="1">
    <source>
        <dbReference type="SAM" id="MobiDB-lite"/>
    </source>
</evidence>
<proteinExistence type="predicted"/>
<reference evidence="2" key="1">
    <citation type="journal article" date="2017" name="Appl. Environ. Microbiol.">
        <title>Molecular characterization of an Endozoicomonas-like organism causing infection in king scallop Pecten maximus L.</title>
        <authorList>
            <person name="Cano I."/>
            <person name="van Aerle R."/>
            <person name="Ross S."/>
            <person name="Verner-Jeffreys D.W."/>
            <person name="Paley R.K."/>
            <person name="Rimmer G."/>
            <person name="Ryder D."/>
            <person name="Hooper P."/>
            <person name="Stone D."/>
            <person name="Feist S.W."/>
        </authorList>
    </citation>
    <scope>NUCLEOTIDE SEQUENCE</scope>
</reference>
<protein>
    <submittedName>
        <fullName evidence="2">Uncharacterized protein</fullName>
    </submittedName>
</protein>
<evidence type="ECO:0000313" key="2">
    <source>
        <dbReference type="EMBL" id="PJE79396.1"/>
    </source>
</evidence>
<gene>
    <name evidence="2" type="ORF">CI610_01643</name>
</gene>
<dbReference type="AlphaFoldDB" id="A0A2H9T839"/>
<dbReference type="EMBL" id="NSIT01000072">
    <property type="protein sequence ID" value="PJE79396.1"/>
    <property type="molecule type" value="Genomic_DNA"/>
</dbReference>
<organism evidence="2">
    <name type="scientific">invertebrate metagenome</name>
    <dbReference type="NCBI Taxonomy" id="1711999"/>
    <lineage>
        <taxon>unclassified sequences</taxon>
        <taxon>metagenomes</taxon>
        <taxon>organismal metagenomes</taxon>
    </lineage>
</organism>
<comment type="caution">
    <text evidence="2">The sequence shown here is derived from an EMBL/GenBank/DDBJ whole genome shotgun (WGS) entry which is preliminary data.</text>
</comment>
<name>A0A2H9T839_9ZZZZ</name>
<accession>A0A2H9T839</accession>
<sequence>MDIEEKAQQQLDNSQATIQKARIAIDDMAQLMNKIHVKKGAGHRYLDKIKPNEATLKSVEKRLNEQNSPSKAKKGKSSKKKNLLKAMHQRGKI</sequence>